<dbReference type="Gene3D" id="3.40.50.1380">
    <property type="entry name" value="Methylglyoxal synthase-like domain"/>
    <property type="match status" value="1"/>
</dbReference>
<dbReference type="InterPro" id="IPR011761">
    <property type="entry name" value="ATP-grasp"/>
</dbReference>
<evidence type="ECO:0000256" key="14">
    <source>
        <dbReference type="ARBA" id="ARBA00023211"/>
    </source>
</evidence>
<dbReference type="SUPFAM" id="SSF48108">
    <property type="entry name" value="Carbamoyl phosphate synthetase, large subunit connection domain"/>
    <property type="match status" value="1"/>
</dbReference>
<accession>A0A0E3QL04</accession>
<keyword evidence="12" id="KW-0460">Magnesium</keyword>
<dbReference type="PANTHER" id="PTHR11405:SF53">
    <property type="entry name" value="CARBAMOYL-PHOSPHATE SYNTHASE [AMMONIA], MITOCHONDRIAL"/>
    <property type="match status" value="1"/>
</dbReference>
<feature type="binding site" evidence="18">
    <location>
        <position position="780"/>
    </location>
    <ligand>
        <name>ATP</name>
        <dbReference type="ChEBI" id="CHEBI:30616"/>
        <label>2</label>
    </ligand>
</feature>
<evidence type="ECO:0000256" key="9">
    <source>
        <dbReference type="ARBA" id="ARBA00022737"/>
    </source>
</evidence>
<dbReference type="SUPFAM" id="SSF52440">
    <property type="entry name" value="PreATP-grasp domain"/>
    <property type="match status" value="2"/>
</dbReference>
<feature type="binding site" evidence="18">
    <location>
        <position position="748"/>
    </location>
    <ligand>
        <name>ATP</name>
        <dbReference type="ChEBI" id="CHEBI:30616"/>
        <label>2</label>
    </ligand>
</feature>
<dbReference type="PATRIC" id="fig|1434109.4.peg.3062"/>
<dbReference type="GeneID" id="24823913"/>
<dbReference type="RefSeq" id="WP_011307341.1">
    <property type="nucleotide sequence ID" value="NZ_CP009526.1"/>
</dbReference>
<feature type="binding site" evidence="18">
    <location>
        <position position="835"/>
    </location>
    <ligand>
        <name>Mg(2+)</name>
        <dbReference type="ChEBI" id="CHEBI:18420"/>
        <label>4</label>
    </ligand>
</feature>
<dbReference type="EMBL" id="CP009526">
    <property type="protein sequence ID" value="AKB51627.1"/>
    <property type="molecule type" value="Genomic_DNA"/>
</dbReference>
<feature type="binding site" evidence="18">
    <location>
        <position position="782"/>
    </location>
    <ligand>
        <name>ATP</name>
        <dbReference type="ChEBI" id="CHEBI:30616"/>
        <label>2</label>
    </ligand>
</feature>
<feature type="binding site" evidence="18">
    <location>
        <position position="175"/>
    </location>
    <ligand>
        <name>ATP</name>
        <dbReference type="ChEBI" id="CHEBI:30616"/>
        <label>1</label>
    </ligand>
</feature>
<feature type="region of interest" description="Allosteric domain" evidence="18">
    <location>
        <begin position="933"/>
        <end position="1071"/>
    </location>
</feature>
<evidence type="ECO:0000256" key="8">
    <source>
        <dbReference type="ARBA" id="ARBA00022723"/>
    </source>
</evidence>
<evidence type="ECO:0000313" key="21">
    <source>
        <dbReference type="EMBL" id="AKB51627.1"/>
    </source>
</evidence>
<dbReference type="FunFam" id="3.40.50.20:FF:000001">
    <property type="entry name" value="Carbamoyl-phosphate synthase large chain"/>
    <property type="match status" value="2"/>
</dbReference>
<dbReference type="PROSITE" id="PS50975">
    <property type="entry name" value="ATP_GRASP"/>
    <property type="match status" value="2"/>
</dbReference>
<comment type="domain">
    <text evidence="18">The large subunit is composed of 2 ATP-grasp domains that are involved in binding the 2 ATP molecules needed for carbamoyl phosphate synthesis. The N-terminal ATP-grasp domain (referred to as the carboxyphosphate synthetic component) catalyzes the ATP-dependent phosphorylation of hydrogencarbonate to carboxyphosphate and the subsequent nucleophilic attack by ammonia to form a carbamate intermediate. The C-terminal ATP-grasp domain (referred to as the carbamoyl phosphate synthetic component) then catalyzes the phosphorylation of carbamate with the second ATP to form the end product carbamoyl phosphate. The reactive and unstable enzyme intermediates are sequentially channeled from one active site to the next through the interior of the protein over a distance of at least 96 A.</text>
</comment>
<feature type="binding site" evidence="18">
    <location>
        <position position="755"/>
    </location>
    <ligand>
        <name>ATP</name>
        <dbReference type="ChEBI" id="CHEBI:30616"/>
        <label>2</label>
    </ligand>
</feature>
<feature type="binding site" evidence="18">
    <location>
        <position position="284"/>
    </location>
    <ligand>
        <name>Mn(2+)</name>
        <dbReference type="ChEBI" id="CHEBI:29035"/>
        <label>1</label>
    </ligand>
</feature>
<dbReference type="PANTHER" id="PTHR11405">
    <property type="entry name" value="CARBAMOYLTRANSFERASE FAMILY MEMBER"/>
    <property type="match status" value="1"/>
</dbReference>
<feature type="binding site" evidence="18">
    <location>
        <position position="837"/>
    </location>
    <ligand>
        <name>Mn(2+)</name>
        <dbReference type="ChEBI" id="CHEBI:29035"/>
        <label>4</label>
    </ligand>
</feature>
<evidence type="ECO:0000259" key="19">
    <source>
        <dbReference type="PROSITE" id="PS50975"/>
    </source>
</evidence>
<dbReference type="EC" id="6.3.4.16" evidence="18"/>
<feature type="region of interest" description="Carboxyphosphate synthetic domain" evidence="18">
    <location>
        <begin position="1"/>
        <end position="399"/>
    </location>
</feature>
<dbReference type="FunFam" id="1.10.1030.10:FF:000002">
    <property type="entry name" value="Carbamoyl-phosphate synthase large chain"/>
    <property type="match status" value="1"/>
</dbReference>
<feature type="binding site" evidence="18">
    <location>
        <position position="835"/>
    </location>
    <ligand>
        <name>Mn(2+)</name>
        <dbReference type="ChEBI" id="CHEBI:29035"/>
        <label>3</label>
    </ligand>
</feature>
<dbReference type="InterPro" id="IPR058047">
    <property type="entry name" value="CPSase_preATP-grasp"/>
</dbReference>
<feature type="binding site" evidence="18">
    <location>
        <position position="176"/>
    </location>
    <ligand>
        <name>ATP</name>
        <dbReference type="ChEBI" id="CHEBI:30616"/>
        <label>1</label>
    </ligand>
</feature>
<dbReference type="SUPFAM" id="SSF56059">
    <property type="entry name" value="Glutathione synthetase ATP-binding domain-like"/>
    <property type="match status" value="2"/>
</dbReference>
<feature type="domain" description="MGS-like" evidence="20">
    <location>
        <begin position="931"/>
        <end position="1071"/>
    </location>
</feature>
<feature type="binding site" evidence="18">
    <location>
        <position position="296"/>
    </location>
    <ligand>
        <name>Mn(2+)</name>
        <dbReference type="ChEBI" id="CHEBI:29035"/>
        <label>1</label>
    </ligand>
</feature>
<dbReference type="AlphaFoldDB" id="A0A0E3QL04"/>
<dbReference type="NCBIfam" id="NF009455">
    <property type="entry name" value="PRK12815.1"/>
    <property type="match status" value="1"/>
</dbReference>
<feature type="binding site" evidence="18">
    <location>
        <position position="837"/>
    </location>
    <ligand>
        <name>Mg(2+)</name>
        <dbReference type="ChEBI" id="CHEBI:18420"/>
        <label>4</label>
    </ligand>
</feature>
<evidence type="ECO:0000259" key="20">
    <source>
        <dbReference type="PROSITE" id="PS51855"/>
    </source>
</evidence>
<dbReference type="PROSITE" id="PS00867">
    <property type="entry name" value="CPSASE_2"/>
    <property type="match status" value="1"/>
</dbReference>
<dbReference type="GO" id="GO:0046872">
    <property type="term" value="F:metal ion binding"/>
    <property type="evidence" value="ECO:0007669"/>
    <property type="project" value="UniProtKB-KW"/>
</dbReference>
<feature type="binding site" evidence="18">
    <location>
        <position position="296"/>
    </location>
    <ligand>
        <name>Mn(2+)</name>
        <dbReference type="ChEBI" id="CHEBI:29035"/>
        <label>2</label>
    </ligand>
</feature>
<comment type="function">
    <text evidence="16 18">Large subunit of the glutamine-dependent carbamoyl phosphate synthetase (CPSase). CPSase catalyzes the formation of carbamoyl phosphate from the ammonia moiety of glutamine, carbonate, and phosphate donated by ATP, constituting the first step of 2 biosynthetic pathways, one leading to arginine and/or urea and the other to pyrimidine nucleotides. The large subunit (synthetase) binds the substrates ammonia (free or transferred from glutamine from the small subunit), hydrogencarbonate and ATP and carries out an ATP-coupled ligase reaction, activating hydrogencarbonate by forming carboxy phosphate which reacts with ammonia to form carbamoyl phosphate.</text>
</comment>
<comment type="similarity">
    <text evidence="4 18">Belongs to the CarB family.</text>
</comment>
<feature type="binding site" evidence="18">
    <location>
        <position position="823"/>
    </location>
    <ligand>
        <name>ATP</name>
        <dbReference type="ChEBI" id="CHEBI:30616"/>
        <label>2</label>
    </ligand>
</feature>
<dbReference type="Proteomes" id="UP000033038">
    <property type="component" value="Chromosome"/>
</dbReference>
<dbReference type="UniPathway" id="UPA00070">
    <property type="reaction ID" value="UER00115"/>
</dbReference>
<feature type="binding site" evidence="18">
    <location>
        <position position="296"/>
    </location>
    <ligand>
        <name>Mg(2+)</name>
        <dbReference type="ChEBI" id="CHEBI:18420"/>
        <label>2</label>
    </ligand>
</feature>
<dbReference type="Pfam" id="PF02786">
    <property type="entry name" value="CPSase_L_D2"/>
    <property type="match status" value="2"/>
</dbReference>
<comment type="catalytic activity">
    <reaction evidence="18">
        <text>hydrogencarbonate + L-glutamine + 2 ATP + H2O = carbamoyl phosphate + L-glutamate + 2 ADP + phosphate + 2 H(+)</text>
        <dbReference type="Rhea" id="RHEA:18633"/>
        <dbReference type="ChEBI" id="CHEBI:15377"/>
        <dbReference type="ChEBI" id="CHEBI:15378"/>
        <dbReference type="ChEBI" id="CHEBI:17544"/>
        <dbReference type="ChEBI" id="CHEBI:29985"/>
        <dbReference type="ChEBI" id="CHEBI:30616"/>
        <dbReference type="ChEBI" id="CHEBI:43474"/>
        <dbReference type="ChEBI" id="CHEBI:58228"/>
        <dbReference type="ChEBI" id="CHEBI:58359"/>
        <dbReference type="ChEBI" id="CHEBI:456216"/>
        <dbReference type="EC" id="6.3.5.5"/>
    </reaction>
</comment>
<dbReference type="GO" id="GO:0006541">
    <property type="term" value="P:glutamine metabolic process"/>
    <property type="evidence" value="ECO:0007669"/>
    <property type="project" value="TreeGrafter"/>
</dbReference>
<dbReference type="SMART" id="SM01096">
    <property type="entry name" value="CPSase_L_D3"/>
    <property type="match status" value="1"/>
</dbReference>
<sequence length="1071" mass="118345">MPKREDIKKVLLIGSGPITIGQAAEFDFSGSQACRSLKEEGIKVVLVNSNPATIMTDPEMADSVYIEPLDAKIVEKIIEKERPDGIIAGIGGQTGLNITSELAEKGVFEKYGVEILGTPVEAIKNTEDRELFKETMLRIGEKVPLSRAVNSLKEAEDVVDELGLPLIVRPAYTLGGAGGGIARTKEELLEITERGLRRSRINQVLIEESVLGWAEIEYEVMRDENDTCIVICNMENIDPMGVHTGESAVVAPSQTLSDAEHQMLRSASIKIIRALKIEGGCNIQYALKEGDYRVVEVNPRVSRSSALASKATGYPIARVTAKIAIGMKLDEIINNVTKSTPASFEPALDYVITKIPRWPFDKFTTADKTLTTAMKSTGEVMAIGRTIEESLLKAFKSLDIDNQLGNKHWDEPETKTLLKTPTSERLFVIFDALEKGMSVKEIFELSSINPFFISKIKRIVDMEKRIRAEELTPELLREAKKMGFPDTRLAELTGSTRQEISDLRHKAGILATFKMVDTCAAEFEAATPYYYSTYEDSCETNATTDKKKILILGAGPIRIGQGIEFDYCTVHAVTALREEGIETHIINNNPETVSTDFDTSDKLFFEPLTLEYVMNVIEREKPDGVLVQFGGQTSVNLAIPLKQELKRRTDLNTVILGTDPDDMDLAEDREKFYILMKELGVPQPEGGYATSHKEAIEVAKRIGFPVLVRPSYVLGGRAMEIVYDEIDLERYMKEAVRVSHEHPILIDDFLEAASEIDVDAVCDQKDVIIGAIMEHIEEAGVHSGDSACVIPPQSLSPEVLDQVRDYTRKIALALKVKGLINIQMAEKCGKVYVLEANPRSSRTIPFVSKSVGIPLAKIAAKVIAGHSLKSLGYTDEPKPKHVSIKEVLLPFDKLPGADPVLGPEMKSTGEVMGIDYDFGRAYYKAELAADNVLPLTGKVFLSIRNADKTELVDVAKKLQAAGLELMGTEGTVNYLARHGVFMDVVKKVHDGSPNVIDMMRRDEVDLIINTPTSKQSRRDGSRIRRAAVDFKVPYITTMQAAIAAAAAIETMKKGEELTIKSINEYHKEMEN</sequence>
<feature type="binding site" evidence="18">
    <location>
        <position position="296"/>
    </location>
    <ligand>
        <name>ATP</name>
        <dbReference type="ChEBI" id="CHEBI:30616"/>
        <label>1</label>
    </ligand>
</feature>
<dbReference type="InterPro" id="IPR016185">
    <property type="entry name" value="PreATP-grasp_dom_sf"/>
</dbReference>
<comment type="cofactor">
    <cofactor evidence="18">
        <name>Mg(2+)</name>
        <dbReference type="ChEBI" id="CHEBI:18420"/>
    </cofactor>
    <cofactor evidence="18">
        <name>Mn(2+)</name>
        <dbReference type="ChEBI" id="CHEBI:29035"/>
    </cofactor>
    <text evidence="18">Binds 4 Mg(2+) or Mn(2+) ions per subunit.</text>
</comment>
<dbReference type="Pfam" id="PF25596">
    <property type="entry name" value="CPSase_L_D1"/>
    <property type="match status" value="2"/>
</dbReference>
<feature type="binding site" evidence="18">
    <location>
        <position position="750"/>
    </location>
    <ligand>
        <name>ATP</name>
        <dbReference type="ChEBI" id="CHEBI:30616"/>
        <label>2</label>
    </ligand>
</feature>
<name>A0A0E3QL04_METBA</name>
<dbReference type="EC" id="6.3.5.5" evidence="18"/>
<dbReference type="CDD" id="cd01424">
    <property type="entry name" value="MGS_CPS_II"/>
    <property type="match status" value="1"/>
</dbReference>
<evidence type="ECO:0000256" key="4">
    <source>
        <dbReference type="ARBA" id="ARBA00009799"/>
    </source>
</evidence>
<feature type="binding site" evidence="18">
    <location>
        <position position="169"/>
    </location>
    <ligand>
        <name>ATP</name>
        <dbReference type="ChEBI" id="CHEBI:30616"/>
        <label>1</label>
    </ligand>
</feature>
<feature type="binding site" evidence="18">
    <location>
        <position position="243"/>
    </location>
    <ligand>
        <name>ATP</name>
        <dbReference type="ChEBI" id="CHEBI:30616"/>
        <label>1</label>
    </ligand>
</feature>
<dbReference type="SUPFAM" id="SSF52335">
    <property type="entry name" value="Methylglyoxal synthase-like"/>
    <property type="match status" value="1"/>
</dbReference>
<dbReference type="SMR" id="A0A0E3QL04"/>
<feature type="binding site" evidence="18">
    <location>
        <position position="783"/>
    </location>
    <ligand>
        <name>ATP</name>
        <dbReference type="ChEBI" id="CHEBI:30616"/>
        <label>2</label>
    </ligand>
</feature>
<feature type="binding site" evidence="18">
    <location>
        <position position="242"/>
    </location>
    <ligand>
        <name>ATP</name>
        <dbReference type="ChEBI" id="CHEBI:30616"/>
        <label>1</label>
    </ligand>
</feature>
<evidence type="ECO:0000256" key="10">
    <source>
        <dbReference type="ARBA" id="ARBA00022741"/>
    </source>
</evidence>
<dbReference type="GO" id="GO:0006526">
    <property type="term" value="P:L-arginine biosynthetic process"/>
    <property type="evidence" value="ECO:0007669"/>
    <property type="project" value="UniProtKB-UniRule"/>
</dbReference>
<dbReference type="HAMAP" id="MF_01210_B">
    <property type="entry name" value="CPSase_L_chain_B"/>
    <property type="match status" value="1"/>
</dbReference>
<evidence type="ECO:0000256" key="12">
    <source>
        <dbReference type="ARBA" id="ARBA00022842"/>
    </source>
</evidence>
<dbReference type="GO" id="GO:0004087">
    <property type="term" value="F:carbamoyl-phosphate synthase (ammonia) activity"/>
    <property type="evidence" value="ECO:0007669"/>
    <property type="project" value="UniProtKB-EC"/>
</dbReference>
<dbReference type="Pfam" id="PF02142">
    <property type="entry name" value="MGS"/>
    <property type="match status" value="1"/>
</dbReference>
<feature type="binding site" evidence="18">
    <location>
        <position position="781"/>
    </location>
    <ligand>
        <name>ATP</name>
        <dbReference type="ChEBI" id="CHEBI:30616"/>
        <label>2</label>
    </ligand>
</feature>
<evidence type="ECO:0000256" key="11">
    <source>
        <dbReference type="ARBA" id="ARBA00022840"/>
    </source>
</evidence>
<feature type="binding site" evidence="18">
    <location>
        <position position="835"/>
    </location>
    <ligand>
        <name>ATP</name>
        <dbReference type="ChEBI" id="CHEBI:30616"/>
        <label>2</label>
    </ligand>
</feature>
<dbReference type="InterPro" id="IPR036914">
    <property type="entry name" value="MGS-like_dom_sf"/>
</dbReference>
<dbReference type="NCBIfam" id="TIGR01369">
    <property type="entry name" value="CPSaseII_lrg"/>
    <property type="match status" value="1"/>
</dbReference>
<evidence type="ECO:0000256" key="5">
    <source>
        <dbReference type="ARBA" id="ARBA00022571"/>
    </source>
</evidence>
<feature type="binding site" evidence="18">
    <location>
        <position position="835"/>
    </location>
    <ligand>
        <name>Mg(2+)</name>
        <dbReference type="ChEBI" id="CHEBI:18420"/>
        <label>3</label>
    </ligand>
</feature>
<feature type="binding site" evidence="18">
    <location>
        <position position="208"/>
    </location>
    <ligand>
        <name>ATP</name>
        <dbReference type="ChEBI" id="CHEBI:30616"/>
        <label>1</label>
    </ligand>
</feature>
<comment type="pathway">
    <text evidence="2 18">Pyrimidine metabolism; UMP biosynthesis via de novo pathway; (S)-dihydroorotate from bicarbonate: step 1/3.</text>
</comment>
<comment type="cofactor">
    <cofactor evidence="1">
        <name>Mn(2+)</name>
        <dbReference type="ChEBI" id="CHEBI:29035"/>
    </cofactor>
</comment>
<feature type="binding site" evidence="18">
    <location>
        <position position="823"/>
    </location>
    <ligand>
        <name>Mg(2+)</name>
        <dbReference type="ChEBI" id="CHEBI:18420"/>
        <label>3</label>
    </ligand>
</feature>
<evidence type="ECO:0000256" key="2">
    <source>
        <dbReference type="ARBA" id="ARBA00004812"/>
    </source>
</evidence>
<dbReference type="InterPro" id="IPR006275">
    <property type="entry name" value="CPSase_lsu"/>
</dbReference>
<protein>
    <recommendedName>
        <fullName evidence="18">Carbamoyl phosphate synthase large chain</fullName>
        <ecNumber evidence="18">6.3.4.16</ecNumber>
        <ecNumber evidence="18">6.3.5.5</ecNumber>
    </recommendedName>
    <alternativeName>
        <fullName evidence="18">Carbamoyl phosphate synthetase ammonia chain</fullName>
    </alternativeName>
</protein>
<feature type="binding site" evidence="18">
    <location>
        <position position="129"/>
    </location>
    <ligand>
        <name>ATP</name>
        <dbReference type="ChEBI" id="CHEBI:30616"/>
        <label>1</label>
    </ligand>
</feature>
<keyword evidence="13 18" id="KW-0665">Pyrimidine biosynthesis</keyword>
<comment type="pathway">
    <text evidence="3 18">Amino-acid biosynthesis; L-arginine biosynthesis; carbamoyl phosphate from bicarbonate: step 1/1.</text>
</comment>
<feature type="binding site" evidence="18">
    <location>
        <position position="298"/>
    </location>
    <ligand>
        <name>Mn(2+)</name>
        <dbReference type="ChEBI" id="CHEBI:29035"/>
        <label>2</label>
    </ligand>
</feature>
<dbReference type="InterPro" id="IPR005483">
    <property type="entry name" value="CPSase_dom"/>
</dbReference>
<feature type="binding site" evidence="18">
    <location>
        <position position="210"/>
    </location>
    <ligand>
        <name>ATP</name>
        <dbReference type="ChEBI" id="CHEBI:30616"/>
        <label>1</label>
    </ligand>
</feature>
<evidence type="ECO:0000256" key="18">
    <source>
        <dbReference type="HAMAP-Rule" id="MF_01210"/>
    </source>
</evidence>
<keyword evidence="6 18" id="KW-0436">Ligase</keyword>
<dbReference type="HAMAP" id="MF_01210_A">
    <property type="entry name" value="CPSase_L_chain_A"/>
    <property type="match status" value="1"/>
</dbReference>
<keyword evidence="8" id="KW-0479">Metal-binding</keyword>
<comment type="catalytic activity">
    <reaction evidence="15 18">
        <text>hydrogencarbonate + NH4(+) + 2 ATP = carbamoyl phosphate + 2 ADP + phosphate + 2 H(+)</text>
        <dbReference type="Rhea" id="RHEA:18029"/>
        <dbReference type="ChEBI" id="CHEBI:15378"/>
        <dbReference type="ChEBI" id="CHEBI:17544"/>
        <dbReference type="ChEBI" id="CHEBI:28938"/>
        <dbReference type="ChEBI" id="CHEBI:30616"/>
        <dbReference type="ChEBI" id="CHEBI:43474"/>
        <dbReference type="ChEBI" id="CHEBI:58228"/>
        <dbReference type="ChEBI" id="CHEBI:456216"/>
        <dbReference type="EC" id="6.3.4.16"/>
    </reaction>
</comment>
<evidence type="ECO:0000256" key="17">
    <source>
        <dbReference type="ARBA" id="ARBA00062056"/>
    </source>
</evidence>
<evidence type="ECO:0000256" key="1">
    <source>
        <dbReference type="ARBA" id="ARBA00001936"/>
    </source>
</evidence>
<dbReference type="InterPro" id="IPR033937">
    <property type="entry name" value="MGS_CPS_CarB"/>
</dbReference>
<dbReference type="KEGG" id="mbw:MSBRW_2374"/>
<comment type="subunit">
    <text evidence="17 18">Composed of two chains; the small (or glutamine) chain promotes the hydrolysis of glutamine to ammonia, which is used by the large (or ammonia) chain to synthesize carbamoyl phosphate. Tetramer of heterodimers (alpha,beta)4.</text>
</comment>
<feature type="binding site" evidence="18">
    <location>
        <position position="709"/>
    </location>
    <ligand>
        <name>ATP</name>
        <dbReference type="ChEBI" id="CHEBI:30616"/>
        <label>2</label>
    </ligand>
</feature>
<keyword evidence="7 18" id="KW-0028">Amino-acid biosynthesis</keyword>
<dbReference type="FunFam" id="3.30.1490.20:FF:000001">
    <property type="entry name" value="Carbamoyl-phosphate synthase large chain"/>
    <property type="match status" value="1"/>
</dbReference>
<evidence type="ECO:0000256" key="7">
    <source>
        <dbReference type="ARBA" id="ARBA00022605"/>
    </source>
</evidence>
<dbReference type="Pfam" id="PF02787">
    <property type="entry name" value="CPSase_L_D3"/>
    <property type="match status" value="1"/>
</dbReference>
<feature type="binding site" evidence="18">
    <location>
        <position position="823"/>
    </location>
    <ligand>
        <name>Mn(2+)</name>
        <dbReference type="ChEBI" id="CHEBI:29035"/>
        <label>3</label>
    </ligand>
</feature>
<dbReference type="GO" id="GO:0005524">
    <property type="term" value="F:ATP binding"/>
    <property type="evidence" value="ECO:0007669"/>
    <property type="project" value="UniProtKB-UniRule"/>
</dbReference>
<dbReference type="InterPro" id="IPR005480">
    <property type="entry name" value="CPSase_lsu_oligo"/>
</dbReference>
<dbReference type="GO" id="GO:0044205">
    <property type="term" value="P:'de novo' UMP biosynthetic process"/>
    <property type="evidence" value="ECO:0007669"/>
    <property type="project" value="UniProtKB-UniRule"/>
</dbReference>
<gene>
    <name evidence="18" type="primary">carB</name>
    <name evidence="21" type="ORF">MSBRW_2374</name>
</gene>
<keyword evidence="10 18" id="KW-0547">Nucleotide-binding</keyword>
<dbReference type="Gene3D" id="1.10.1030.10">
    <property type="entry name" value="Carbamoyl-phosphate synthetase, large subunit oligomerisation domain"/>
    <property type="match status" value="1"/>
</dbReference>
<feature type="binding site" evidence="18">
    <location>
        <position position="284"/>
    </location>
    <ligand>
        <name>ATP</name>
        <dbReference type="ChEBI" id="CHEBI:30616"/>
        <label>1</label>
    </ligand>
</feature>
<dbReference type="Gene3D" id="3.40.50.20">
    <property type="match status" value="2"/>
</dbReference>
<feature type="binding site" evidence="18">
    <location>
        <position position="298"/>
    </location>
    <ligand>
        <name>Mg(2+)</name>
        <dbReference type="ChEBI" id="CHEBI:18420"/>
        <label>2</label>
    </ligand>
</feature>
<feature type="domain" description="ATP-grasp" evidence="19">
    <location>
        <begin position="673"/>
        <end position="864"/>
    </location>
</feature>
<dbReference type="UniPathway" id="UPA00068">
    <property type="reaction ID" value="UER00171"/>
</dbReference>
<dbReference type="InterPro" id="IPR011607">
    <property type="entry name" value="MGS-like_dom"/>
</dbReference>
<dbReference type="FunFam" id="3.30.470.20:FF:000001">
    <property type="entry name" value="Carbamoyl-phosphate synthase large chain"/>
    <property type="match status" value="1"/>
</dbReference>
<feature type="binding site" evidence="18">
    <location>
        <position position="284"/>
    </location>
    <ligand>
        <name>Mg(2+)</name>
        <dbReference type="ChEBI" id="CHEBI:18420"/>
        <label>1</label>
    </ligand>
</feature>
<evidence type="ECO:0000313" key="22">
    <source>
        <dbReference type="Proteomes" id="UP000033038"/>
    </source>
</evidence>
<dbReference type="InterPro" id="IPR036897">
    <property type="entry name" value="CarbamoylP_synth_lsu_oligo_sf"/>
</dbReference>
<evidence type="ECO:0000256" key="3">
    <source>
        <dbReference type="ARBA" id="ARBA00005077"/>
    </source>
</evidence>
<feature type="binding site" evidence="18">
    <location>
        <position position="215"/>
    </location>
    <ligand>
        <name>ATP</name>
        <dbReference type="ChEBI" id="CHEBI:30616"/>
        <label>1</label>
    </ligand>
</feature>
<reference evidence="21 22" key="1">
    <citation type="submission" date="2014-07" db="EMBL/GenBank/DDBJ databases">
        <title>Methanogenic archaea and the global carbon cycle.</title>
        <authorList>
            <person name="Henriksen J.R."/>
            <person name="Luke J."/>
            <person name="Reinhart S."/>
            <person name="Benedict M.N."/>
            <person name="Youngblut N.D."/>
            <person name="Metcalf M.E."/>
            <person name="Whitaker R.J."/>
            <person name="Metcalf W.W."/>
        </authorList>
    </citation>
    <scope>NUCLEOTIDE SEQUENCE [LARGE SCALE GENOMIC DNA]</scope>
    <source>
        <strain evidence="21 22">Wiesmoor</strain>
    </source>
</reference>
<dbReference type="NCBIfam" id="NF003671">
    <property type="entry name" value="PRK05294.1"/>
    <property type="match status" value="1"/>
</dbReference>
<dbReference type="SMART" id="SM00851">
    <property type="entry name" value="MGS"/>
    <property type="match status" value="1"/>
</dbReference>
<dbReference type="PROSITE" id="PS00866">
    <property type="entry name" value="CPSASE_1"/>
    <property type="match status" value="1"/>
</dbReference>
<evidence type="ECO:0000256" key="16">
    <source>
        <dbReference type="ARBA" id="ARBA00057223"/>
    </source>
</evidence>
<dbReference type="GO" id="GO:0004088">
    <property type="term" value="F:carbamoyl-phosphate synthase (glutamine-hydrolyzing) activity"/>
    <property type="evidence" value="ECO:0007669"/>
    <property type="project" value="UniProtKB-UniRule"/>
</dbReference>
<feature type="domain" description="ATP-grasp" evidence="19">
    <location>
        <begin position="133"/>
        <end position="325"/>
    </location>
</feature>
<dbReference type="FunFam" id="3.30.470.20:FF:000013">
    <property type="entry name" value="Carbamoyl-phosphate synthase large chain"/>
    <property type="match status" value="1"/>
</dbReference>
<dbReference type="InterPro" id="IPR005479">
    <property type="entry name" value="CPAse_ATP-bd"/>
</dbReference>
<organism evidence="21 22">
    <name type="scientific">Methanosarcina barkeri str. Wiesmoor</name>
    <dbReference type="NCBI Taxonomy" id="1434109"/>
    <lineage>
        <taxon>Archaea</taxon>
        <taxon>Methanobacteriati</taxon>
        <taxon>Methanobacteriota</taxon>
        <taxon>Stenosarchaea group</taxon>
        <taxon>Methanomicrobia</taxon>
        <taxon>Methanosarcinales</taxon>
        <taxon>Methanosarcinaceae</taxon>
        <taxon>Methanosarcina</taxon>
    </lineage>
</organism>
<dbReference type="HOGENOM" id="CLU_000513_1_0_2"/>
<dbReference type="PRINTS" id="PR00098">
    <property type="entry name" value="CPSASE"/>
</dbReference>
<evidence type="ECO:0000256" key="13">
    <source>
        <dbReference type="ARBA" id="ARBA00022975"/>
    </source>
</evidence>
<dbReference type="GO" id="GO:0005737">
    <property type="term" value="C:cytoplasm"/>
    <property type="evidence" value="ECO:0007669"/>
    <property type="project" value="TreeGrafter"/>
</dbReference>
<comment type="caution">
    <text evidence="18">Lacks conserved residue(s) required for the propagation of feature annotation.</text>
</comment>
<keyword evidence="11 18" id="KW-0067">ATP-binding</keyword>
<feature type="binding site" evidence="18">
    <location>
        <position position="296"/>
    </location>
    <ligand>
        <name>Mg(2+)</name>
        <dbReference type="ChEBI" id="CHEBI:18420"/>
        <label>1</label>
    </ligand>
</feature>
<proteinExistence type="inferred from homology"/>
<feature type="binding site" evidence="18">
    <location>
        <position position="835"/>
    </location>
    <ligand>
        <name>Mn(2+)</name>
        <dbReference type="ChEBI" id="CHEBI:29035"/>
        <label>4</label>
    </ligand>
</feature>
<evidence type="ECO:0000256" key="6">
    <source>
        <dbReference type="ARBA" id="ARBA00022598"/>
    </source>
</evidence>
<feature type="binding site" evidence="18">
    <location>
        <position position="241"/>
    </location>
    <ligand>
        <name>ATP</name>
        <dbReference type="ChEBI" id="CHEBI:30616"/>
        <label>1</label>
    </ligand>
</feature>
<dbReference type="PROSITE" id="PS51855">
    <property type="entry name" value="MGS"/>
    <property type="match status" value="1"/>
</dbReference>
<evidence type="ECO:0000256" key="15">
    <source>
        <dbReference type="ARBA" id="ARBA00047359"/>
    </source>
</evidence>
<keyword evidence="9 18" id="KW-0677">Repeat</keyword>
<keyword evidence="14" id="KW-0464">Manganese</keyword>
<keyword evidence="5 18" id="KW-0055">Arginine biosynthesis</keyword>
<dbReference type="Gene3D" id="3.30.470.20">
    <property type="entry name" value="ATP-grasp fold, B domain"/>
    <property type="match status" value="2"/>
</dbReference>